<dbReference type="CDD" id="cd17242">
    <property type="entry name" value="MobM_relaxase"/>
    <property type="match status" value="1"/>
</dbReference>
<dbReference type="InterPro" id="IPR001668">
    <property type="entry name" value="Mob_Pre"/>
</dbReference>
<dbReference type="EMBL" id="SNAA01000025">
    <property type="protein sequence ID" value="TDL74889.1"/>
    <property type="molecule type" value="Genomic_DNA"/>
</dbReference>
<feature type="coiled-coil region" evidence="1">
    <location>
        <begin position="234"/>
        <end position="347"/>
    </location>
</feature>
<gene>
    <name evidence="3" type="ORF">E2L08_15875</name>
</gene>
<dbReference type="Pfam" id="PF01076">
    <property type="entry name" value="Mob_Pre"/>
    <property type="match status" value="1"/>
</dbReference>
<evidence type="ECO:0000256" key="1">
    <source>
        <dbReference type="SAM" id="Coils"/>
    </source>
</evidence>
<keyword evidence="1" id="KW-0175">Coiled coil</keyword>
<proteinExistence type="predicted"/>
<protein>
    <recommendedName>
        <fullName evidence="5">Plasmid recombination enzyme</fullName>
    </recommendedName>
</protein>
<sequence length="564" mass="62986">MASKLVYNIEPASPTMISSLDRHCLHRVPDGSSNIVVTRTPLNKVLVGDERGLMASLREFYAKGVKRPAKQSERPYLRIVASASPAYFRPNDPADVGTWDVDRLAAWIDATMNQMKAEHGDDLVFAHLHLDEDTPHIHAVVAPTYTKKARKPGRKKRGETNAEFEARKKAAQELDGVRAVGRASHPTLSKKGSFQRLRERMAVAVDHLGIEYGEDREITAGPGLSTRQWVIQHAAEIRAREARVEQREKELEEQERAHATKVKQDSKKLLQERIALEAEQLAFDAERQGYLETEKENLAIEKAQHAAEVEGENEQIAYEWSLLENERSLHEAERADLERQKQSFEIEKQAEAASQAKTAEWIERGVQNLQVAIDRAQAGTHDTEISATDMSDQPLKYEVLKNAAPDNRPTLGFRARFWALNFSDGSGPAPLPSKVRTSLTKAFDRVAAWAVELRRSKLETQQAVSAAQTRAGAILAKAEASAAEIMQEARARGNERASVDAGIRGYSSFVELMKTKIRQVFGDEGYDRVAKEVNEEWVSHPDNLDRPLTHTPRVRSGPSGPPSP</sequence>
<name>A0A4V3B8F8_9RHOB</name>
<dbReference type="AlphaFoldDB" id="A0A4V3B8F8"/>
<feature type="compositionally biased region" description="Basic residues" evidence="2">
    <location>
        <begin position="147"/>
        <end position="157"/>
    </location>
</feature>
<feature type="region of interest" description="Disordered" evidence="2">
    <location>
        <begin position="145"/>
        <end position="164"/>
    </location>
</feature>
<dbReference type="GO" id="GO:0006310">
    <property type="term" value="P:DNA recombination"/>
    <property type="evidence" value="ECO:0007669"/>
    <property type="project" value="InterPro"/>
</dbReference>
<evidence type="ECO:0008006" key="5">
    <source>
        <dbReference type="Google" id="ProtNLM"/>
    </source>
</evidence>
<accession>A0A4V3B8F8</accession>
<organism evidence="3 4">
    <name type="scientific">Palleronia sediminis</name>
    <dbReference type="NCBI Taxonomy" id="2547833"/>
    <lineage>
        <taxon>Bacteria</taxon>
        <taxon>Pseudomonadati</taxon>
        <taxon>Pseudomonadota</taxon>
        <taxon>Alphaproteobacteria</taxon>
        <taxon>Rhodobacterales</taxon>
        <taxon>Roseobacteraceae</taxon>
        <taxon>Palleronia</taxon>
    </lineage>
</organism>
<evidence type="ECO:0000313" key="4">
    <source>
        <dbReference type="Proteomes" id="UP000295701"/>
    </source>
</evidence>
<keyword evidence="4" id="KW-1185">Reference proteome</keyword>
<feature type="compositionally biased region" description="Basic and acidic residues" evidence="2">
    <location>
        <begin position="535"/>
        <end position="548"/>
    </location>
</feature>
<reference evidence="3 4" key="1">
    <citation type="submission" date="2019-03" db="EMBL/GenBank/DDBJ databases">
        <title>Primorskyibacter sp. SS33 isolated from sediments.</title>
        <authorList>
            <person name="Xunke S."/>
        </authorList>
    </citation>
    <scope>NUCLEOTIDE SEQUENCE [LARGE SCALE GENOMIC DNA]</scope>
    <source>
        <strain evidence="3 4">SS33</strain>
    </source>
</reference>
<evidence type="ECO:0000256" key="2">
    <source>
        <dbReference type="SAM" id="MobiDB-lite"/>
    </source>
</evidence>
<dbReference type="Proteomes" id="UP000295701">
    <property type="component" value="Unassembled WGS sequence"/>
</dbReference>
<dbReference type="GO" id="GO:0003677">
    <property type="term" value="F:DNA binding"/>
    <property type="evidence" value="ECO:0007669"/>
    <property type="project" value="InterPro"/>
</dbReference>
<feature type="region of interest" description="Disordered" evidence="2">
    <location>
        <begin position="535"/>
        <end position="564"/>
    </location>
</feature>
<dbReference type="OrthoDB" id="7586183at2"/>
<dbReference type="RefSeq" id="WP_133398081.1">
    <property type="nucleotide sequence ID" value="NZ_SNAA01000025.1"/>
</dbReference>
<evidence type="ECO:0000313" key="3">
    <source>
        <dbReference type="EMBL" id="TDL74889.1"/>
    </source>
</evidence>
<dbReference type="Gene3D" id="3.30.930.30">
    <property type="match status" value="1"/>
</dbReference>
<comment type="caution">
    <text evidence="3">The sequence shown here is derived from an EMBL/GenBank/DDBJ whole genome shotgun (WGS) entry which is preliminary data.</text>
</comment>